<dbReference type="RefSeq" id="WP_190919690.1">
    <property type="nucleotide sequence ID" value="NZ_JACXIZ010000028.1"/>
</dbReference>
<dbReference type="InterPro" id="IPR050259">
    <property type="entry name" value="SDR"/>
</dbReference>
<dbReference type="PRINTS" id="PR00081">
    <property type="entry name" value="GDHRDH"/>
</dbReference>
<dbReference type="GO" id="GO:0016491">
    <property type="term" value="F:oxidoreductase activity"/>
    <property type="evidence" value="ECO:0007669"/>
    <property type="project" value="UniProtKB-KW"/>
</dbReference>
<evidence type="ECO:0000256" key="2">
    <source>
        <dbReference type="ARBA" id="ARBA00023002"/>
    </source>
</evidence>
<dbReference type="Pfam" id="PF13561">
    <property type="entry name" value="adh_short_C2"/>
    <property type="match status" value="1"/>
</dbReference>
<name>A0A927BU72_9BACL</name>
<dbReference type="InterPro" id="IPR002347">
    <property type="entry name" value="SDR_fam"/>
</dbReference>
<protein>
    <submittedName>
        <fullName evidence="3">SDR family oxidoreductase</fullName>
    </submittedName>
</protein>
<dbReference type="InterPro" id="IPR036291">
    <property type="entry name" value="NAD(P)-bd_dom_sf"/>
</dbReference>
<dbReference type="GO" id="GO:0008206">
    <property type="term" value="P:bile acid metabolic process"/>
    <property type="evidence" value="ECO:0007669"/>
    <property type="project" value="UniProtKB-ARBA"/>
</dbReference>
<keyword evidence="4" id="KW-1185">Reference proteome</keyword>
<dbReference type="AlphaFoldDB" id="A0A927BU72"/>
<dbReference type="SUPFAM" id="SSF51735">
    <property type="entry name" value="NAD(P)-binding Rossmann-fold domains"/>
    <property type="match status" value="1"/>
</dbReference>
<gene>
    <name evidence="3" type="ORF">IDH44_17000</name>
</gene>
<evidence type="ECO:0000313" key="4">
    <source>
        <dbReference type="Proteomes" id="UP000621560"/>
    </source>
</evidence>
<dbReference type="Proteomes" id="UP000621560">
    <property type="component" value="Unassembled WGS sequence"/>
</dbReference>
<keyword evidence="2" id="KW-0560">Oxidoreductase</keyword>
<sequence length="276" mass="28893">MTQQRNSTGLGGVAAGDGLEGKIALVSAASQGLGYATALRLTAGGAHVAMFSRSVTRIAQAADRIAEATGQRPLALTGDIRIADDVRRVVAETAEAYGGLDIIVHNAGGPPAGSFEALRDEDWQQAHERNFLSAVRLVREALPHLKQGGGSIVNVVSISVKQPLGGLILSNAYRAAIVGLAKSLADELAPYGIRVNNAAPGRIATERIKELDAHQAKTQDRPLEEIERGSLQAIPLGRYGEPAEFAEAIAFLASDRASYITGATLQVDGGMVRAIQ</sequence>
<dbReference type="FunFam" id="3.40.50.720:FF:000084">
    <property type="entry name" value="Short-chain dehydrogenase reductase"/>
    <property type="match status" value="1"/>
</dbReference>
<evidence type="ECO:0000313" key="3">
    <source>
        <dbReference type="EMBL" id="MBD2846897.1"/>
    </source>
</evidence>
<dbReference type="PANTHER" id="PTHR42879">
    <property type="entry name" value="3-OXOACYL-(ACYL-CARRIER-PROTEIN) REDUCTASE"/>
    <property type="match status" value="1"/>
</dbReference>
<dbReference type="PRINTS" id="PR00080">
    <property type="entry name" value="SDRFAMILY"/>
</dbReference>
<accession>A0A927BU72</accession>
<proteinExistence type="inferred from homology"/>
<comment type="similarity">
    <text evidence="1">Belongs to the short-chain dehydrogenases/reductases (SDR) family.</text>
</comment>
<dbReference type="Gene3D" id="3.40.50.720">
    <property type="entry name" value="NAD(P)-binding Rossmann-like Domain"/>
    <property type="match status" value="1"/>
</dbReference>
<dbReference type="EMBL" id="JACXIZ010000028">
    <property type="protein sequence ID" value="MBD2846897.1"/>
    <property type="molecule type" value="Genomic_DNA"/>
</dbReference>
<reference evidence="3" key="1">
    <citation type="submission" date="2020-09" db="EMBL/GenBank/DDBJ databases">
        <title>A novel bacterium of genus Paenibacillus, isolated from South China Sea.</title>
        <authorList>
            <person name="Huang H."/>
            <person name="Mo K."/>
            <person name="Hu Y."/>
        </authorList>
    </citation>
    <scope>NUCLEOTIDE SEQUENCE</scope>
    <source>
        <strain evidence="3">IB182496</strain>
    </source>
</reference>
<evidence type="ECO:0000256" key="1">
    <source>
        <dbReference type="ARBA" id="ARBA00006484"/>
    </source>
</evidence>
<comment type="caution">
    <text evidence="3">The sequence shown here is derived from an EMBL/GenBank/DDBJ whole genome shotgun (WGS) entry which is preliminary data.</text>
</comment>
<organism evidence="3 4">
    <name type="scientific">Paenibacillus sabuli</name>
    <dbReference type="NCBI Taxonomy" id="2772509"/>
    <lineage>
        <taxon>Bacteria</taxon>
        <taxon>Bacillati</taxon>
        <taxon>Bacillota</taxon>
        <taxon>Bacilli</taxon>
        <taxon>Bacillales</taxon>
        <taxon>Paenibacillaceae</taxon>
        <taxon>Paenibacillus</taxon>
    </lineage>
</organism>
<dbReference type="CDD" id="cd05344">
    <property type="entry name" value="BKR_like_SDR_like"/>
    <property type="match status" value="1"/>
</dbReference>
<dbReference type="PANTHER" id="PTHR42879:SF6">
    <property type="entry name" value="NADPH-DEPENDENT REDUCTASE BACG"/>
    <property type="match status" value="1"/>
</dbReference>